<dbReference type="InterPro" id="IPR036396">
    <property type="entry name" value="Cyt_P450_sf"/>
</dbReference>
<comment type="cofactor">
    <cofactor evidence="1 7">
        <name>heme</name>
        <dbReference type="ChEBI" id="CHEBI:30413"/>
    </cofactor>
</comment>
<proteinExistence type="inferred from homology"/>
<feature type="transmembrane region" description="Helical" evidence="9">
    <location>
        <begin position="9"/>
        <end position="28"/>
    </location>
</feature>
<dbReference type="PRINTS" id="PR00385">
    <property type="entry name" value="P450"/>
</dbReference>
<dbReference type="EMBL" id="CABFNP030001168">
    <property type="protein sequence ID" value="CAI6091484.1"/>
    <property type="molecule type" value="Genomic_DNA"/>
</dbReference>
<dbReference type="GO" id="GO:0020037">
    <property type="term" value="F:heme binding"/>
    <property type="evidence" value="ECO:0007669"/>
    <property type="project" value="InterPro"/>
</dbReference>
<evidence type="ECO:0000313" key="11">
    <source>
        <dbReference type="Proteomes" id="UP001160390"/>
    </source>
</evidence>
<accession>A0AA35Q5X8</accession>
<protein>
    <recommendedName>
        <fullName evidence="12">Cytochrome P450</fullName>
    </recommendedName>
</protein>
<organism evidence="10 11">
    <name type="scientific">Clonostachys chloroleuca</name>
    <dbReference type="NCBI Taxonomy" id="1926264"/>
    <lineage>
        <taxon>Eukaryota</taxon>
        <taxon>Fungi</taxon>
        <taxon>Dikarya</taxon>
        <taxon>Ascomycota</taxon>
        <taxon>Pezizomycotina</taxon>
        <taxon>Sordariomycetes</taxon>
        <taxon>Hypocreomycetidae</taxon>
        <taxon>Hypocreales</taxon>
        <taxon>Bionectriaceae</taxon>
        <taxon>Clonostachys</taxon>
    </lineage>
</organism>
<dbReference type="AlphaFoldDB" id="A0AA35Q5X8"/>
<dbReference type="GO" id="GO:0016705">
    <property type="term" value="F:oxidoreductase activity, acting on paired donors, with incorporation or reduction of molecular oxygen"/>
    <property type="evidence" value="ECO:0007669"/>
    <property type="project" value="InterPro"/>
</dbReference>
<sequence length="572" mass="63596">SVISVSTMLSYILTALLAALVVGMWRWLRPKPFAGIPYNKESAGRILGDVPLLAPLIAQTKEFSGSITATTTRRLGSPVAQLLFPNIRKPLIVVEDAREIEDIILRRTKEFDKAPTTVDIVLPLFPHGTVSQYTTPELKAQKRLWSEGMTTSFLQRAAAPNIRTATLDLLELWSLKANSIYQGRPFEVLEDFQSTALDTIWAAVVGEPPGIVRYEVTKLQSRIAGKTDVGELEAPRGMFLRGAVAYIAHAIATNSNSPIPAWASKLETWMPRFRRFRATMSREIGTAVAKSVDRYQCLGKGMLDNDECDTCMMDLVLRRQIAQAQKAQQPMLDPTKDQRMQDEMLTMLVGGYDSTADALSWFVRFMETYPGVQTELRSALRSAFPDTNHPSVQSMLAADIAYLDAVCEECLRLGGIVKATMRQALVDTEILGFPIPKGAELFLNYHINLPPIPVPESKRSRGSRAAVAKMGDGLNEKAGQNLDVFEPRRWLVRDEKTGNDKFNRFAIPALPFGGGPRGCFGRKLAVLELRMVVQLLILNLEFLELPAEHKGHGAVEKIFRGPDKSFVRIKVL</sequence>
<dbReference type="InterPro" id="IPR050121">
    <property type="entry name" value="Cytochrome_P450_monoxygenase"/>
</dbReference>
<keyword evidence="9" id="KW-0472">Membrane</keyword>
<evidence type="ECO:0000256" key="8">
    <source>
        <dbReference type="RuleBase" id="RU000461"/>
    </source>
</evidence>
<dbReference type="PANTHER" id="PTHR24305">
    <property type="entry name" value="CYTOCHROME P450"/>
    <property type="match status" value="1"/>
</dbReference>
<evidence type="ECO:0000256" key="5">
    <source>
        <dbReference type="ARBA" id="ARBA00023004"/>
    </source>
</evidence>
<feature type="non-terminal residue" evidence="10">
    <location>
        <position position="1"/>
    </location>
</feature>
<keyword evidence="4 7" id="KW-0479">Metal-binding</keyword>
<dbReference type="GO" id="GO:0005506">
    <property type="term" value="F:iron ion binding"/>
    <property type="evidence" value="ECO:0007669"/>
    <property type="project" value="InterPro"/>
</dbReference>
<dbReference type="GO" id="GO:0004497">
    <property type="term" value="F:monooxygenase activity"/>
    <property type="evidence" value="ECO:0007669"/>
    <property type="project" value="UniProtKB-KW"/>
</dbReference>
<keyword evidence="9" id="KW-0812">Transmembrane</keyword>
<keyword evidence="3 7" id="KW-0349">Heme</keyword>
<dbReference type="InterPro" id="IPR001128">
    <property type="entry name" value="Cyt_P450"/>
</dbReference>
<dbReference type="SUPFAM" id="SSF48264">
    <property type="entry name" value="Cytochrome P450"/>
    <property type="match status" value="1"/>
</dbReference>
<dbReference type="PROSITE" id="PS00086">
    <property type="entry name" value="CYTOCHROME_P450"/>
    <property type="match status" value="1"/>
</dbReference>
<evidence type="ECO:0000256" key="6">
    <source>
        <dbReference type="ARBA" id="ARBA00023033"/>
    </source>
</evidence>
<dbReference type="InterPro" id="IPR002403">
    <property type="entry name" value="Cyt_P450_E_grp-IV"/>
</dbReference>
<keyword evidence="6 8" id="KW-0503">Monooxygenase</keyword>
<evidence type="ECO:0000256" key="3">
    <source>
        <dbReference type="ARBA" id="ARBA00022617"/>
    </source>
</evidence>
<evidence type="ECO:0000256" key="9">
    <source>
        <dbReference type="SAM" id="Phobius"/>
    </source>
</evidence>
<dbReference type="Proteomes" id="UP001160390">
    <property type="component" value="Unassembled WGS sequence"/>
</dbReference>
<keyword evidence="8" id="KW-0560">Oxidoreductase</keyword>
<dbReference type="Gene3D" id="1.10.630.10">
    <property type="entry name" value="Cytochrome P450"/>
    <property type="match status" value="1"/>
</dbReference>
<feature type="binding site" description="axial binding residue" evidence="7">
    <location>
        <position position="519"/>
    </location>
    <ligand>
        <name>heme</name>
        <dbReference type="ChEBI" id="CHEBI:30413"/>
    </ligand>
    <ligandPart>
        <name>Fe</name>
        <dbReference type="ChEBI" id="CHEBI:18248"/>
    </ligandPart>
</feature>
<comment type="caution">
    <text evidence="10">The sequence shown here is derived from an EMBL/GenBank/DDBJ whole genome shotgun (WGS) entry which is preliminary data.</text>
</comment>
<keyword evidence="9" id="KW-1133">Transmembrane helix</keyword>
<name>A0AA35Q5X8_9HYPO</name>
<evidence type="ECO:0000256" key="1">
    <source>
        <dbReference type="ARBA" id="ARBA00001971"/>
    </source>
</evidence>
<dbReference type="PRINTS" id="PR00465">
    <property type="entry name" value="EP450IV"/>
</dbReference>
<dbReference type="PANTHER" id="PTHR24305:SF232">
    <property type="entry name" value="P450, PUTATIVE (EUROFUNG)-RELATED"/>
    <property type="match status" value="1"/>
</dbReference>
<gene>
    <name evidence="10" type="ORF">CCHLO57077_00018026</name>
</gene>
<evidence type="ECO:0000256" key="2">
    <source>
        <dbReference type="ARBA" id="ARBA00010617"/>
    </source>
</evidence>
<comment type="similarity">
    <text evidence="2 8">Belongs to the cytochrome P450 family.</text>
</comment>
<dbReference type="Pfam" id="PF00067">
    <property type="entry name" value="p450"/>
    <property type="match status" value="2"/>
</dbReference>
<evidence type="ECO:0000313" key="10">
    <source>
        <dbReference type="EMBL" id="CAI6091484.1"/>
    </source>
</evidence>
<keyword evidence="5 7" id="KW-0408">Iron</keyword>
<evidence type="ECO:0000256" key="4">
    <source>
        <dbReference type="ARBA" id="ARBA00022723"/>
    </source>
</evidence>
<dbReference type="InterPro" id="IPR017972">
    <property type="entry name" value="Cyt_P450_CS"/>
</dbReference>
<evidence type="ECO:0000256" key="7">
    <source>
        <dbReference type="PIRSR" id="PIRSR602403-1"/>
    </source>
</evidence>
<keyword evidence="11" id="KW-1185">Reference proteome</keyword>
<evidence type="ECO:0008006" key="12">
    <source>
        <dbReference type="Google" id="ProtNLM"/>
    </source>
</evidence>
<reference evidence="10" key="1">
    <citation type="submission" date="2023-01" db="EMBL/GenBank/DDBJ databases">
        <authorList>
            <person name="Piombo E."/>
        </authorList>
    </citation>
    <scope>NUCLEOTIDE SEQUENCE</scope>
</reference>